<dbReference type="CDD" id="cd00082">
    <property type="entry name" value="HisKA"/>
    <property type="match status" value="1"/>
</dbReference>
<feature type="domain" description="PAS" evidence="9">
    <location>
        <begin position="4"/>
        <end position="59"/>
    </location>
</feature>
<dbReference type="PANTHER" id="PTHR43711:SF26">
    <property type="entry name" value="SENSOR HISTIDINE KINASE RCSC"/>
    <property type="match status" value="1"/>
</dbReference>
<evidence type="ECO:0000256" key="3">
    <source>
        <dbReference type="ARBA" id="ARBA00022553"/>
    </source>
</evidence>
<dbReference type="SUPFAM" id="SSF55874">
    <property type="entry name" value="ATPase domain of HSP90 chaperone/DNA topoisomerase II/histidine kinase"/>
    <property type="match status" value="1"/>
</dbReference>
<keyword evidence="7" id="KW-0175">Coiled coil</keyword>
<dbReference type="EMBL" id="CP094358">
    <property type="protein sequence ID" value="UOB17930.1"/>
    <property type="molecule type" value="Genomic_DNA"/>
</dbReference>
<dbReference type="CDD" id="cd00130">
    <property type="entry name" value="PAS"/>
    <property type="match status" value="1"/>
</dbReference>
<accession>A0A9E6ZP44</accession>
<feature type="coiled-coil region" evidence="7">
    <location>
        <begin position="123"/>
        <end position="192"/>
    </location>
</feature>
<dbReference type="FunFam" id="3.30.565.10:FF:000006">
    <property type="entry name" value="Sensor histidine kinase WalK"/>
    <property type="match status" value="1"/>
</dbReference>
<dbReference type="InterPro" id="IPR035965">
    <property type="entry name" value="PAS-like_dom_sf"/>
</dbReference>
<keyword evidence="3" id="KW-0597">Phosphoprotein</keyword>
<evidence type="ECO:0000259" key="9">
    <source>
        <dbReference type="PROSITE" id="PS50112"/>
    </source>
</evidence>
<dbReference type="InterPro" id="IPR000014">
    <property type="entry name" value="PAS"/>
</dbReference>
<evidence type="ECO:0000313" key="10">
    <source>
        <dbReference type="EMBL" id="UOB17930.1"/>
    </source>
</evidence>
<dbReference type="PROSITE" id="PS50109">
    <property type="entry name" value="HIS_KIN"/>
    <property type="match status" value="1"/>
</dbReference>
<evidence type="ECO:0000256" key="7">
    <source>
        <dbReference type="SAM" id="Coils"/>
    </source>
</evidence>
<name>A0A9E6ZP44_9FLAO</name>
<dbReference type="SMART" id="SM00388">
    <property type="entry name" value="HisKA"/>
    <property type="match status" value="1"/>
</dbReference>
<evidence type="ECO:0000259" key="8">
    <source>
        <dbReference type="PROSITE" id="PS50109"/>
    </source>
</evidence>
<evidence type="ECO:0000256" key="1">
    <source>
        <dbReference type="ARBA" id="ARBA00000085"/>
    </source>
</evidence>
<dbReference type="Gene3D" id="1.10.287.130">
    <property type="match status" value="1"/>
</dbReference>
<dbReference type="KEGG" id="fbm:MQE35_01205"/>
<dbReference type="SMART" id="SM00091">
    <property type="entry name" value="PAS"/>
    <property type="match status" value="1"/>
</dbReference>
<dbReference type="Pfam" id="PF02518">
    <property type="entry name" value="HATPase_c"/>
    <property type="match status" value="1"/>
</dbReference>
<dbReference type="Gene3D" id="3.30.450.20">
    <property type="entry name" value="PAS domain"/>
    <property type="match status" value="1"/>
</dbReference>
<dbReference type="AlphaFoldDB" id="A0A9E6ZP44"/>
<evidence type="ECO:0000256" key="4">
    <source>
        <dbReference type="ARBA" id="ARBA00022679"/>
    </source>
</evidence>
<dbReference type="InterPro" id="IPR003661">
    <property type="entry name" value="HisK_dim/P_dom"/>
</dbReference>
<dbReference type="SUPFAM" id="SSF47384">
    <property type="entry name" value="Homodimeric domain of signal transducing histidine kinase"/>
    <property type="match status" value="1"/>
</dbReference>
<dbReference type="InterPro" id="IPR036097">
    <property type="entry name" value="HisK_dim/P_sf"/>
</dbReference>
<dbReference type="EC" id="2.7.13.3" evidence="2"/>
<dbReference type="PROSITE" id="PS50112">
    <property type="entry name" value="PAS"/>
    <property type="match status" value="1"/>
</dbReference>
<comment type="catalytic activity">
    <reaction evidence="1">
        <text>ATP + protein L-histidine = ADP + protein N-phospho-L-histidine.</text>
        <dbReference type="EC" id="2.7.13.3"/>
    </reaction>
</comment>
<keyword evidence="4" id="KW-0808">Transferase</keyword>
<dbReference type="InterPro" id="IPR003594">
    <property type="entry name" value="HATPase_dom"/>
</dbReference>
<feature type="domain" description="Histidine kinase" evidence="8">
    <location>
        <begin position="196"/>
        <end position="412"/>
    </location>
</feature>
<gene>
    <name evidence="10" type="ORF">MQE35_01205</name>
</gene>
<dbReference type="Gene3D" id="3.30.565.10">
    <property type="entry name" value="Histidine kinase-like ATPase, C-terminal domain"/>
    <property type="match status" value="1"/>
</dbReference>
<sequence length="412" mass="47200">MFQSKNDIFEILSEAISEAIIIVDEKQTIVATNTSASTIFGYTENEMRDKPLDILIPTNYRPSHSGHFNSFFGQSEKRRMGLGRELYGLKKNGTEVPVEVGLNPFEVYGKKYVMALVIDITYRKQAEKEIHELNTQLEEKVKERTSELNKTVKKLKELNTNLETEVKRRIEAENKIKEALKKEKELGELKTKFLSLVSHEFKTPLSGILTSATLLGKYKLTEQQEKREKHLDIIKNKVHYLNGILNDFLSVEKLESGKIKYNFTNFNVSKVVNEVIYDANMLLKYGQKINYPEEIEKYSICQDEKILELILLNLVRNAIKYSPENTVIDLGVSLDNDKIIFKITDEGIGIPEKDQKYIFQRYFRAENALLDQGTGIGLNIVKSHLDSLGGKISFTSKENEGTTFVVELPIQN</sequence>
<dbReference type="GO" id="GO:0000155">
    <property type="term" value="F:phosphorelay sensor kinase activity"/>
    <property type="evidence" value="ECO:0007669"/>
    <property type="project" value="InterPro"/>
</dbReference>
<dbReference type="SMART" id="SM00387">
    <property type="entry name" value="HATPase_c"/>
    <property type="match status" value="1"/>
</dbReference>
<dbReference type="PANTHER" id="PTHR43711">
    <property type="entry name" value="TWO-COMPONENT HISTIDINE KINASE"/>
    <property type="match status" value="1"/>
</dbReference>
<dbReference type="PRINTS" id="PR00344">
    <property type="entry name" value="BCTRLSENSOR"/>
</dbReference>
<evidence type="ECO:0000256" key="2">
    <source>
        <dbReference type="ARBA" id="ARBA00012438"/>
    </source>
</evidence>
<dbReference type="RefSeq" id="WP_255843757.1">
    <property type="nucleotide sequence ID" value="NZ_CP094358.1"/>
</dbReference>
<dbReference type="InterPro" id="IPR005467">
    <property type="entry name" value="His_kinase_dom"/>
</dbReference>
<dbReference type="InterPro" id="IPR050736">
    <property type="entry name" value="Sensor_HK_Regulatory"/>
</dbReference>
<evidence type="ECO:0000256" key="5">
    <source>
        <dbReference type="ARBA" id="ARBA00022777"/>
    </source>
</evidence>
<evidence type="ECO:0000313" key="11">
    <source>
        <dbReference type="Proteomes" id="UP000831290"/>
    </source>
</evidence>
<keyword evidence="6" id="KW-0902">Two-component regulatory system</keyword>
<dbReference type="CDD" id="cd00075">
    <property type="entry name" value="HATPase"/>
    <property type="match status" value="1"/>
</dbReference>
<dbReference type="InterPro" id="IPR004358">
    <property type="entry name" value="Sig_transdc_His_kin-like_C"/>
</dbReference>
<dbReference type="Proteomes" id="UP000831290">
    <property type="component" value="Chromosome"/>
</dbReference>
<keyword evidence="5 10" id="KW-0418">Kinase</keyword>
<organism evidence="10 11">
    <name type="scientific">Abyssalbus ytuae</name>
    <dbReference type="NCBI Taxonomy" id="2926907"/>
    <lineage>
        <taxon>Bacteria</taxon>
        <taxon>Pseudomonadati</taxon>
        <taxon>Bacteroidota</taxon>
        <taxon>Flavobacteriia</taxon>
        <taxon>Flavobacteriales</taxon>
        <taxon>Flavobacteriaceae</taxon>
        <taxon>Abyssalbus</taxon>
    </lineage>
</organism>
<dbReference type="Pfam" id="PF13426">
    <property type="entry name" value="PAS_9"/>
    <property type="match status" value="1"/>
</dbReference>
<dbReference type="InterPro" id="IPR036890">
    <property type="entry name" value="HATPase_C_sf"/>
</dbReference>
<evidence type="ECO:0000256" key="6">
    <source>
        <dbReference type="ARBA" id="ARBA00023012"/>
    </source>
</evidence>
<keyword evidence="11" id="KW-1185">Reference proteome</keyword>
<dbReference type="NCBIfam" id="TIGR00229">
    <property type="entry name" value="sensory_box"/>
    <property type="match status" value="1"/>
</dbReference>
<dbReference type="SUPFAM" id="SSF55785">
    <property type="entry name" value="PYP-like sensor domain (PAS domain)"/>
    <property type="match status" value="1"/>
</dbReference>
<proteinExistence type="predicted"/>
<dbReference type="Pfam" id="PF00512">
    <property type="entry name" value="HisKA"/>
    <property type="match status" value="1"/>
</dbReference>
<reference evidence="10" key="1">
    <citation type="submission" date="2022-03" db="EMBL/GenBank/DDBJ databases">
        <title>Description of Abyssus ytuae gen. nov., sp. nov., a novel member of the family Flavobacteriaceae isolated from the sediment of Mariana Trench.</title>
        <authorList>
            <person name="Zhang J."/>
            <person name="Xu X."/>
        </authorList>
    </citation>
    <scope>NUCLEOTIDE SEQUENCE</scope>
    <source>
        <strain evidence="10">MT3330</strain>
    </source>
</reference>
<protein>
    <recommendedName>
        <fullName evidence="2">histidine kinase</fullName>
        <ecNumber evidence="2">2.7.13.3</ecNumber>
    </recommendedName>
</protein>